<name>A0A0S2F7B1_LYSAN</name>
<dbReference type="PATRIC" id="fig|84531.8.peg.1311"/>
<proteinExistence type="predicted"/>
<dbReference type="AlphaFoldDB" id="A0A0S2F7B1"/>
<dbReference type="RefSeq" id="WP_057917026.1">
    <property type="nucleotide sequence ID" value="NZ_CP011129.1"/>
</dbReference>
<dbReference type="Proteomes" id="UP000060787">
    <property type="component" value="Chromosome"/>
</dbReference>
<protein>
    <submittedName>
        <fullName evidence="1">Putative lipoprotein</fullName>
    </submittedName>
</protein>
<reference evidence="1 2" key="1">
    <citation type="journal article" date="2015" name="BMC Genomics">
        <title>Comparative genomics and metabolic profiling of the genus Lysobacter.</title>
        <authorList>
            <person name="de Bruijn I."/>
            <person name="Cheng X."/>
            <person name="de Jager V."/>
            <person name="Exposito R.G."/>
            <person name="Watrous J."/>
            <person name="Patel N."/>
            <person name="Postma J."/>
            <person name="Dorrestein P.C."/>
            <person name="Kobayashi D."/>
            <person name="Raaijmakers J.M."/>
        </authorList>
    </citation>
    <scope>NUCLEOTIDE SEQUENCE [LARGE SCALE GENOMIC DNA]</scope>
    <source>
        <strain evidence="1 2">76</strain>
    </source>
</reference>
<dbReference type="STRING" id="84531.LA76x_1287"/>
<dbReference type="EMBL" id="CP011129">
    <property type="protein sequence ID" value="ALN79445.1"/>
    <property type="molecule type" value="Genomic_DNA"/>
</dbReference>
<organism evidence="1 2">
    <name type="scientific">Lysobacter antibioticus</name>
    <dbReference type="NCBI Taxonomy" id="84531"/>
    <lineage>
        <taxon>Bacteria</taxon>
        <taxon>Pseudomonadati</taxon>
        <taxon>Pseudomonadota</taxon>
        <taxon>Gammaproteobacteria</taxon>
        <taxon>Lysobacterales</taxon>
        <taxon>Lysobacteraceae</taxon>
        <taxon>Lysobacter</taxon>
    </lineage>
</organism>
<keyword evidence="2" id="KW-1185">Reference proteome</keyword>
<evidence type="ECO:0000313" key="1">
    <source>
        <dbReference type="EMBL" id="ALN79445.1"/>
    </source>
</evidence>
<evidence type="ECO:0000313" key="2">
    <source>
        <dbReference type="Proteomes" id="UP000060787"/>
    </source>
</evidence>
<sequence>MSRALALLLVLVALVGGFVLIENGRRHNAEERASIAEDAQREAEAARDLALASERVVVRYVDRVQVVRANAQIITKEIPIYVTPTADAACTVPVGFVRLHDAAAANEPTGPSTGNPDAPAAGVALSDVAGAVADNYATCHANAEQVIGLQDYVRELLRLRNQ</sequence>
<accession>A0A0S2F7B1</accession>
<dbReference type="KEGG" id="lab:LA76x_1287"/>
<gene>
    <name evidence="1" type="ORF">LA76x_1287</name>
</gene>
<keyword evidence="1" id="KW-0449">Lipoprotein</keyword>